<dbReference type="InterPro" id="IPR036097">
    <property type="entry name" value="HisK_dim/P_sf"/>
</dbReference>
<dbReference type="InterPro" id="IPR003661">
    <property type="entry name" value="HisK_dim/P_dom"/>
</dbReference>
<dbReference type="Gene3D" id="3.30.450.20">
    <property type="entry name" value="PAS domain"/>
    <property type="match status" value="1"/>
</dbReference>
<dbReference type="EC" id="2.7.13.3" evidence="2"/>
<organism evidence="11 12">
    <name type="scientific">Hyphomicrobium denitrificans (strain ATCC 51888 / DSM 1869 / NCIMB 11706 / TK 0415)</name>
    <dbReference type="NCBI Taxonomy" id="582899"/>
    <lineage>
        <taxon>Bacteria</taxon>
        <taxon>Pseudomonadati</taxon>
        <taxon>Pseudomonadota</taxon>
        <taxon>Alphaproteobacteria</taxon>
        <taxon>Hyphomicrobiales</taxon>
        <taxon>Hyphomicrobiaceae</taxon>
        <taxon>Hyphomicrobium</taxon>
    </lineage>
</organism>
<dbReference type="EMBL" id="CP002083">
    <property type="protein sequence ID" value="ADJ23115.1"/>
    <property type="molecule type" value="Genomic_DNA"/>
</dbReference>
<dbReference type="InterPro" id="IPR004358">
    <property type="entry name" value="Sig_transdc_His_kin-like_C"/>
</dbReference>
<dbReference type="Proteomes" id="UP000002033">
    <property type="component" value="Chromosome"/>
</dbReference>
<dbReference type="Pfam" id="PF00512">
    <property type="entry name" value="HisKA"/>
    <property type="match status" value="1"/>
</dbReference>
<accession>D8JWK2</accession>
<dbReference type="SMART" id="SM00086">
    <property type="entry name" value="PAC"/>
    <property type="match status" value="1"/>
</dbReference>
<evidence type="ECO:0000256" key="3">
    <source>
        <dbReference type="ARBA" id="ARBA00022553"/>
    </source>
</evidence>
<dbReference type="PROSITE" id="PS50109">
    <property type="entry name" value="HIS_KIN"/>
    <property type="match status" value="1"/>
</dbReference>
<dbReference type="Gene3D" id="3.30.565.10">
    <property type="entry name" value="Histidine kinase-like ATPase, C-terminal domain"/>
    <property type="match status" value="1"/>
</dbReference>
<evidence type="ECO:0000259" key="9">
    <source>
        <dbReference type="PROSITE" id="PS50109"/>
    </source>
</evidence>
<dbReference type="SMART" id="SM00388">
    <property type="entry name" value="HisKA"/>
    <property type="match status" value="1"/>
</dbReference>
<dbReference type="InterPro" id="IPR003594">
    <property type="entry name" value="HATPase_dom"/>
</dbReference>
<keyword evidence="3" id="KW-0597">Phosphoprotein</keyword>
<dbReference type="PROSITE" id="PS50113">
    <property type="entry name" value="PAC"/>
    <property type="match status" value="1"/>
</dbReference>
<dbReference type="InterPro" id="IPR036890">
    <property type="entry name" value="HATPase_C_sf"/>
</dbReference>
<dbReference type="GO" id="GO:0000155">
    <property type="term" value="F:phosphorelay sensor kinase activity"/>
    <property type="evidence" value="ECO:0007669"/>
    <property type="project" value="InterPro"/>
</dbReference>
<keyword evidence="4" id="KW-0808">Transferase</keyword>
<evidence type="ECO:0000313" key="11">
    <source>
        <dbReference type="EMBL" id="ADJ23115.1"/>
    </source>
</evidence>
<dbReference type="SUPFAM" id="SSF47384">
    <property type="entry name" value="Homodimeric domain of signal transducing histidine kinase"/>
    <property type="match status" value="1"/>
</dbReference>
<evidence type="ECO:0000256" key="4">
    <source>
        <dbReference type="ARBA" id="ARBA00022679"/>
    </source>
</evidence>
<dbReference type="InterPro" id="IPR000700">
    <property type="entry name" value="PAS-assoc_C"/>
</dbReference>
<dbReference type="PANTHER" id="PTHR43065:SF10">
    <property type="entry name" value="PEROXIDE STRESS-ACTIVATED HISTIDINE KINASE MAK3"/>
    <property type="match status" value="1"/>
</dbReference>
<evidence type="ECO:0000256" key="8">
    <source>
        <dbReference type="ARBA" id="ARBA00023012"/>
    </source>
</evidence>
<dbReference type="PANTHER" id="PTHR43065">
    <property type="entry name" value="SENSOR HISTIDINE KINASE"/>
    <property type="match status" value="1"/>
</dbReference>
<dbReference type="SUPFAM" id="SSF55785">
    <property type="entry name" value="PYP-like sensor domain (PAS domain)"/>
    <property type="match status" value="1"/>
</dbReference>
<evidence type="ECO:0000256" key="6">
    <source>
        <dbReference type="ARBA" id="ARBA00022777"/>
    </source>
</evidence>
<sequence length="422" mass="46313">MLQPIEYGLLSLVAMLVAISAYSARMYASLRRARFGLQTETFNRLAAEERLADREQRLCQIIATEPECVKIQSLDGVILEMNPAGLSLVDADNADDIVGTSVYRVVATEYHEAYEAMTKRVFNGESVKLEFKILSLKGSLRWLETHAAPLRDQDGAVTALLGITRDISELKRYEDEMRLHYRELSVASRLNSMGQMATALAHELNQPLAAIANYSRGCLYRLENGSKSAELKRAMEHVCSQAERAGDIIASIRRFLSKGNVTFRQLDIGTVLSDAIRIVAPEAQAHGVKLCTRGVGSIPPIMGEAIQVEQVILNIVRNAIEAMATDENGRGRTVTISSEYSQSGLVRVSFNDCGPIAPAIDTEKMFEAFFTTKPKGMGMGLPISKSIIEAHGGQLLVKTNAPNPGLTFVIELPARKRVENAD</sequence>
<dbReference type="CDD" id="cd00082">
    <property type="entry name" value="HisKA"/>
    <property type="match status" value="1"/>
</dbReference>
<dbReference type="InterPro" id="IPR035965">
    <property type="entry name" value="PAS-like_dom_sf"/>
</dbReference>
<dbReference type="InterPro" id="IPR005467">
    <property type="entry name" value="His_kinase_dom"/>
</dbReference>
<evidence type="ECO:0000256" key="1">
    <source>
        <dbReference type="ARBA" id="ARBA00000085"/>
    </source>
</evidence>
<dbReference type="KEGG" id="hdn:Hden_1303"/>
<evidence type="ECO:0000256" key="2">
    <source>
        <dbReference type="ARBA" id="ARBA00012438"/>
    </source>
</evidence>
<dbReference type="AlphaFoldDB" id="D8JWK2"/>
<dbReference type="Pfam" id="PF02518">
    <property type="entry name" value="HATPase_c"/>
    <property type="match status" value="1"/>
</dbReference>
<dbReference type="NCBIfam" id="TIGR00229">
    <property type="entry name" value="sensory_box"/>
    <property type="match status" value="1"/>
</dbReference>
<dbReference type="Pfam" id="PF08448">
    <property type="entry name" value="PAS_4"/>
    <property type="match status" value="1"/>
</dbReference>
<dbReference type="STRING" id="582899.Hden_1303"/>
<keyword evidence="12" id="KW-1185">Reference proteome</keyword>
<dbReference type="RefSeq" id="WP_013215330.1">
    <property type="nucleotide sequence ID" value="NC_014313.1"/>
</dbReference>
<dbReference type="SMART" id="SM00387">
    <property type="entry name" value="HATPase_c"/>
    <property type="match status" value="1"/>
</dbReference>
<feature type="domain" description="PAC" evidence="10">
    <location>
        <begin position="127"/>
        <end position="179"/>
    </location>
</feature>
<reference evidence="12" key="1">
    <citation type="journal article" date="2011" name="J. Bacteriol.">
        <title>Genome sequences of eight morphologically diverse alphaproteobacteria.</title>
        <authorList>
            <consortium name="US DOE Joint Genome Institute"/>
            <person name="Brown P.J."/>
            <person name="Kysela D.T."/>
            <person name="Buechlein A."/>
            <person name="Hemmerich C."/>
            <person name="Brun Y.V."/>
        </authorList>
    </citation>
    <scope>NUCLEOTIDE SEQUENCE [LARGE SCALE GENOMIC DNA]</scope>
    <source>
        <strain evidence="12">ATCC 51888 / DSM 1869 / NCIB 11706 / TK 0415</strain>
    </source>
</reference>
<feature type="domain" description="Histidine kinase" evidence="9">
    <location>
        <begin position="199"/>
        <end position="416"/>
    </location>
</feature>
<dbReference type="Gene3D" id="1.10.287.130">
    <property type="match status" value="1"/>
</dbReference>
<protein>
    <recommendedName>
        <fullName evidence="2">histidine kinase</fullName>
        <ecNumber evidence="2">2.7.13.3</ecNumber>
    </recommendedName>
</protein>
<keyword evidence="7" id="KW-0067">ATP-binding</keyword>
<evidence type="ECO:0000256" key="7">
    <source>
        <dbReference type="ARBA" id="ARBA00022840"/>
    </source>
</evidence>
<proteinExistence type="predicted"/>
<name>D8JWK2_HYPDA</name>
<evidence type="ECO:0000313" key="12">
    <source>
        <dbReference type="Proteomes" id="UP000002033"/>
    </source>
</evidence>
<dbReference type="PRINTS" id="PR00344">
    <property type="entry name" value="BCTRLSENSOR"/>
</dbReference>
<evidence type="ECO:0000259" key="10">
    <source>
        <dbReference type="PROSITE" id="PS50113"/>
    </source>
</evidence>
<gene>
    <name evidence="11" type="ordered locus">Hden_1303</name>
</gene>
<dbReference type="InterPro" id="IPR000014">
    <property type="entry name" value="PAS"/>
</dbReference>
<dbReference type="eggNOG" id="COG4191">
    <property type="taxonomic scope" value="Bacteria"/>
</dbReference>
<dbReference type="SUPFAM" id="SSF55874">
    <property type="entry name" value="ATPase domain of HSP90 chaperone/DNA topoisomerase II/histidine kinase"/>
    <property type="match status" value="1"/>
</dbReference>
<evidence type="ECO:0000256" key="5">
    <source>
        <dbReference type="ARBA" id="ARBA00022741"/>
    </source>
</evidence>
<keyword evidence="8" id="KW-0902">Two-component regulatory system</keyword>
<keyword evidence="6 11" id="KW-0418">Kinase</keyword>
<dbReference type="InterPro" id="IPR001610">
    <property type="entry name" value="PAC"/>
</dbReference>
<dbReference type="GO" id="GO:0005524">
    <property type="term" value="F:ATP binding"/>
    <property type="evidence" value="ECO:0007669"/>
    <property type="project" value="UniProtKB-KW"/>
</dbReference>
<dbReference type="CDD" id="cd00130">
    <property type="entry name" value="PAS"/>
    <property type="match status" value="1"/>
</dbReference>
<keyword evidence="5" id="KW-0547">Nucleotide-binding</keyword>
<dbReference type="OrthoDB" id="7568856at2"/>
<comment type="catalytic activity">
    <reaction evidence="1">
        <text>ATP + protein L-histidine = ADP + protein N-phospho-L-histidine.</text>
        <dbReference type="EC" id="2.7.13.3"/>
    </reaction>
</comment>
<dbReference type="InterPro" id="IPR013656">
    <property type="entry name" value="PAS_4"/>
</dbReference>
<dbReference type="HOGENOM" id="CLU_000445_114_39_5"/>